<reference evidence="2" key="1">
    <citation type="submission" date="2020-08" db="EMBL/GenBank/DDBJ databases">
        <title>Multicomponent nature underlies the extraordinary mechanical properties of spider dragline silk.</title>
        <authorList>
            <person name="Kono N."/>
            <person name="Nakamura H."/>
            <person name="Mori M."/>
            <person name="Yoshida Y."/>
            <person name="Ohtoshi R."/>
            <person name="Malay A.D."/>
            <person name="Moran D.A.P."/>
            <person name="Tomita M."/>
            <person name="Numata K."/>
            <person name="Arakawa K."/>
        </authorList>
    </citation>
    <scope>NUCLEOTIDE SEQUENCE</scope>
</reference>
<feature type="compositionally biased region" description="Basic and acidic residues" evidence="1">
    <location>
        <begin position="28"/>
        <end position="37"/>
    </location>
</feature>
<keyword evidence="3" id="KW-1185">Reference proteome</keyword>
<feature type="region of interest" description="Disordered" evidence="1">
    <location>
        <begin position="1"/>
        <end position="20"/>
    </location>
</feature>
<sequence>MGGSRAEMDSQKTINVTKRQQFLIAESRMGEKGKPCCEDGSNQEDPHKKWGGRTYPKARNALSKQSSGGARGRTQEGKRDGRRQ</sequence>
<proteinExistence type="predicted"/>
<evidence type="ECO:0000313" key="2">
    <source>
        <dbReference type="EMBL" id="GFY35326.1"/>
    </source>
</evidence>
<feature type="region of interest" description="Disordered" evidence="1">
    <location>
        <begin position="26"/>
        <end position="84"/>
    </location>
</feature>
<accession>A0A8X7BKI4</accession>
<dbReference type="Proteomes" id="UP000887159">
    <property type="component" value="Unassembled WGS sequence"/>
</dbReference>
<evidence type="ECO:0000256" key="1">
    <source>
        <dbReference type="SAM" id="MobiDB-lite"/>
    </source>
</evidence>
<comment type="caution">
    <text evidence="2">The sequence shown here is derived from an EMBL/GenBank/DDBJ whole genome shotgun (WGS) entry which is preliminary data.</text>
</comment>
<dbReference type="EMBL" id="BMAU01021431">
    <property type="protein sequence ID" value="GFY35326.1"/>
    <property type="molecule type" value="Genomic_DNA"/>
</dbReference>
<feature type="compositionally biased region" description="Polar residues" evidence="1">
    <location>
        <begin position="11"/>
        <end position="20"/>
    </location>
</feature>
<name>A0A8X7BKI4_TRICX</name>
<protein>
    <submittedName>
        <fullName evidence="2">Uncharacterized protein</fullName>
    </submittedName>
</protein>
<organism evidence="2 3">
    <name type="scientific">Trichonephila clavipes</name>
    <name type="common">Golden silk orbweaver</name>
    <name type="synonym">Nephila clavipes</name>
    <dbReference type="NCBI Taxonomy" id="2585209"/>
    <lineage>
        <taxon>Eukaryota</taxon>
        <taxon>Metazoa</taxon>
        <taxon>Ecdysozoa</taxon>
        <taxon>Arthropoda</taxon>
        <taxon>Chelicerata</taxon>
        <taxon>Arachnida</taxon>
        <taxon>Araneae</taxon>
        <taxon>Araneomorphae</taxon>
        <taxon>Entelegynae</taxon>
        <taxon>Araneoidea</taxon>
        <taxon>Nephilidae</taxon>
        <taxon>Trichonephila</taxon>
    </lineage>
</organism>
<evidence type="ECO:0000313" key="3">
    <source>
        <dbReference type="Proteomes" id="UP000887159"/>
    </source>
</evidence>
<feature type="compositionally biased region" description="Basic and acidic residues" evidence="1">
    <location>
        <begin position="1"/>
        <end position="10"/>
    </location>
</feature>
<feature type="compositionally biased region" description="Basic and acidic residues" evidence="1">
    <location>
        <begin position="73"/>
        <end position="84"/>
    </location>
</feature>
<gene>
    <name evidence="2" type="ORF">TNCV_796782</name>
</gene>
<dbReference type="AlphaFoldDB" id="A0A8X7BKI4"/>